<dbReference type="Proteomes" id="UP001356170">
    <property type="component" value="Unassembled WGS sequence"/>
</dbReference>
<sequence length="188" mass="20528">MHLRIGSGVNLADWRGTSRRRSLRNLIAITLVLCALVLVAVWALRWHWLQIAAQSRVRQQAVQAELRAMAPGLAEAAAVEQALQRWRSVPAWRQAAALEHSRILYLFRDLSAHAAEGVRLESVAIEGDAVQIAGTVSSKALALDFVRALKARGWPTTAPMVGSANGELRGFQLLIKPKVKAASKDKTA</sequence>
<keyword evidence="1" id="KW-1133">Transmembrane helix</keyword>
<name>A0ABU7UYE2_9GAMM</name>
<feature type="transmembrane region" description="Helical" evidence="1">
    <location>
        <begin position="25"/>
        <end position="48"/>
    </location>
</feature>
<accession>A0ABU7UYE2</accession>
<keyword evidence="1" id="KW-0812">Transmembrane</keyword>
<gene>
    <name evidence="2" type="ORF">V3390_04500</name>
</gene>
<keyword evidence="1" id="KW-0472">Membrane</keyword>
<dbReference type="EMBL" id="JAZHBO010000001">
    <property type="protein sequence ID" value="MEF2155492.1"/>
    <property type="molecule type" value="Genomic_DNA"/>
</dbReference>
<protein>
    <submittedName>
        <fullName evidence="2">Uncharacterized protein</fullName>
    </submittedName>
</protein>
<evidence type="ECO:0000313" key="3">
    <source>
        <dbReference type="Proteomes" id="UP001356170"/>
    </source>
</evidence>
<organism evidence="2 3">
    <name type="scientific">Aquilutibacter rugosus</name>
    <dbReference type="NCBI Taxonomy" id="3115820"/>
    <lineage>
        <taxon>Bacteria</taxon>
        <taxon>Pseudomonadati</taxon>
        <taxon>Pseudomonadota</taxon>
        <taxon>Gammaproteobacteria</taxon>
        <taxon>Lysobacterales</taxon>
        <taxon>Lysobacteraceae</taxon>
        <taxon>Aquilutibacter</taxon>
    </lineage>
</organism>
<evidence type="ECO:0000256" key="1">
    <source>
        <dbReference type="SAM" id="Phobius"/>
    </source>
</evidence>
<dbReference type="RefSeq" id="WP_331703525.1">
    <property type="nucleotide sequence ID" value="NZ_JAZHBO010000001.1"/>
</dbReference>
<comment type="caution">
    <text evidence="2">The sequence shown here is derived from an EMBL/GenBank/DDBJ whole genome shotgun (WGS) entry which is preliminary data.</text>
</comment>
<proteinExistence type="predicted"/>
<reference evidence="2 3" key="1">
    <citation type="submission" date="2024-01" db="EMBL/GenBank/DDBJ databases">
        <title>Novel species of the genus Luteimonas isolated from rivers.</title>
        <authorList>
            <person name="Lu H."/>
        </authorList>
    </citation>
    <scope>NUCLEOTIDE SEQUENCE [LARGE SCALE GENOMIC DNA]</scope>
    <source>
        <strain evidence="2 3">FXH3W</strain>
    </source>
</reference>
<evidence type="ECO:0000313" key="2">
    <source>
        <dbReference type="EMBL" id="MEF2155492.1"/>
    </source>
</evidence>
<keyword evidence="3" id="KW-1185">Reference proteome</keyword>